<evidence type="ECO:0000256" key="2">
    <source>
        <dbReference type="ARBA" id="ARBA00022723"/>
    </source>
</evidence>
<dbReference type="SUPFAM" id="SSF51338">
    <property type="entry name" value="Composite domain of metallo-dependent hydrolases"/>
    <property type="match status" value="1"/>
</dbReference>
<feature type="domain" description="Amidohydrolase-related" evidence="5">
    <location>
        <begin position="43"/>
        <end position="367"/>
    </location>
</feature>
<organism evidence="6 7">
    <name type="scientific">Stygiolobus azoricus</name>
    <dbReference type="NCBI Taxonomy" id="41675"/>
    <lineage>
        <taxon>Archaea</taxon>
        <taxon>Thermoproteota</taxon>
        <taxon>Thermoprotei</taxon>
        <taxon>Sulfolobales</taxon>
        <taxon>Sulfolobaceae</taxon>
        <taxon>Stygiolobus</taxon>
    </lineage>
</organism>
<dbReference type="GO" id="GO:0046872">
    <property type="term" value="F:metal ion binding"/>
    <property type="evidence" value="ECO:0007669"/>
    <property type="project" value="UniProtKB-KW"/>
</dbReference>
<keyword evidence="2" id="KW-0479">Metal-binding</keyword>
<accession>A0A650CP54</accession>
<keyword evidence="4" id="KW-0119">Carbohydrate metabolism</keyword>
<evidence type="ECO:0000256" key="3">
    <source>
        <dbReference type="ARBA" id="ARBA00022801"/>
    </source>
</evidence>
<keyword evidence="7" id="KW-1185">Reference proteome</keyword>
<dbReference type="NCBIfam" id="TIGR00221">
    <property type="entry name" value="nagA"/>
    <property type="match status" value="1"/>
</dbReference>
<dbReference type="PANTHER" id="PTHR11113">
    <property type="entry name" value="N-ACETYLGLUCOSAMINE-6-PHOSPHATE DEACETYLASE"/>
    <property type="match status" value="1"/>
</dbReference>
<reference evidence="6 7" key="1">
    <citation type="submission" date="2019-10" db="EMBL/GenBank/DDBJ databases">
        <title>Genome Sequences from Six Type Strain Members of the Archaeal Family Sulfolobaceae: Acidianus ambivalens, Acidianus infernus, Metallosphaera prunae, Stygiolobus azoricus, Sulfolobus metallicus, and Sulfurisphaera ohwakuensis.</title>
        <authorList>
            <person name="Counts J.A."/>
            <person name="Kelly R.M."/>
        </authorList>
    </citation>
    <scope>NUCLEOTIDE SEQUENCE [LARGE SCALE GENOMIC DNA]</scope>
    <source>
        <strain evidence="6 7">FC6</strain>
    </source>
</reference>
<dbReference type="EMBL" id="CP045483">
    <property type="protein sequence ID" value="QGR19621.1"/>
    <property type="molecule type" value="Genomic_DNA"/>
</dbReference>
<dbReference type="Gene3D" id="3.20.20.140">
    <property type="entry name" value="Metal-dependent hydrolases"/>
    <property type="match status" value="1"/>
</dbReference>
<dbReference type="InterPro" id="IPR006680">
    <property type="entry name" value="Amidohydro-rel"/>
</dbReference>
<evidence type="ECO:0000256" key="4">
    <source>
        <dbReference type="ARBA" id="ARBA00023277"/>
    </source>
</evidence>
<keyword evidence="3 6" id="KW-0378">Hydrolase</keyword>
<comment type="similarity">
    <text evidence="1">Belongs to the metallo-dependent hydrolases superfamily. NagA family.</text>
</comment>
<sequence>MKITNIRIITPYKDFLGTIEIERGIIRRVIEGKEEGEDMKGLIAVPGLIDIHTHGIGGYDFTSWNSEEEFLNNLTKMKEEYIKHGVTTFLPTTVTLPKEVLLEACKAVGKVQDDSIPGMHLEGPFISEKYAGAQDIRYIRAPDLSEVKQCMELSRNKVKTITLAPEKGLEFIDSLVALGIHVSIGHTDADYEIASRAFLLGADRTTHIFNAMRPLHHRDPGVILATINFSPFVEVIPDFIHVDKELIKFLIKVVGEDRLVSVTDSIMAAGLGDGEYSLGKMSITVKGGRALTKFGKLAGSTLTMDKAFVNLASLAGLQAAVKMTSYNPARAIGLSDRGVIMPGKRADLVLLDEKLRIVKVFVKGEEVEVSKY</sequence>
<protein>
    <submittedName>
        <fullName evidence="6">N-acetylglucosamine-6-phosphate deacetylase</fullName>
        <ecNumber evidence="6">3.5.1.25</ecNumber>
    </submittedName>
</protein>
<evidence type="ECO:0000259" key="5">
    <source>
        <dbReference type="Pfam" id="PF01979"/>
    </source>
</evidence>
<dbReference type="AlphaFoldDB" id="A0A650CP54"/>
<dbReference type="PANTHER" id="PTHR11113:SF14">
    <property type="entry name" value="N-ACETYLGLUCOSAMINE-6-PHOSPHATE DEACETYLASE"/>
    <property type="match status" value="1"/>
</dbReference>
<dbReference type="Gene3D" id="2.30.40.10">
    <property type="entry name" value="Urease, subunit C, domain 1"/>
    <property type="match status" value="1"/>
</dbReference>
<dbReference type="Proteomes" id="UP000423396">
    <property type="component" value="Chromosome"/>
</dbReference>
<dbReference type="SUPFAM" id="SSF51556">
    <property type="entry name" value="Metallo-dependent hydrolases"/>
    <property type="match status" value="1"/>
</dbReference>
<evidence type="ECO:0000313" key="7">
    <source>
        <dbReference type="Proteomes" id="UP000423396"/>
    </source>
</evidence>
<gene>
    <name evidence="6" type="primary">nagA</name>
    <name evidence="6" type="ORF">D1868_06180</name>
</gene>
<dbReference type="OrthoDB" id="24954at2157"/>
<proteinExistence type="inferred from homology"/>
<evidence type="ECO:0000313" key="6">
    <source>
        <dbReference type="EMBL" id="QGR19621.1"/>
    </source>
</evidence>
<dbReference type="GeneID" id="42798640"/>
<dbReference type="Pfam" id="PF01979">
    <property type="entry name" value="Amidohydro_1"/>
    <property type="match status" value="1"/>
</dbReference>
<dbReference type="PIRSF" id="PIRSF038994">
    <property type="entry name" value="NagA"/>
    <property type="match status" value="1"/>
</dbReference>
<dbReference type="GO" id="GO:0008448">
    <property type="term" value="F:N-acetylglucosamine-6-phosphate deacetylase activity"/>
    <property type="evidence" value="ECO:0007669"/>
    <property type="project" value="UniProtKB-EC"/>
</dbReference>
<dbReference type="CDD" id="cd00854">
    <property type="entry name" value="NagA"/>
    <property type="match status" value="1"/>
</dbReference>
<dbReference type="KEGG" id="sazo:D1868_06180"/>
<dbReference type="InterPro" id="IPR003764">
    <property type="entry name" value="GlcNAc_6-P_deAcase"/>
</dbReference>
<dbReference type="RefSeq" id="WP_156006575.1">
    <property type="nucleotide sequence ID" value="NZ_CP045483.1"/>
</dbReference>
<dbReference type="InterPro" id="IPR032466">
    <property type="entry name" value="Metal_Hydrolase"/>
</dbReference>
<name>A0A650CP54_9CREN</name>
<dbReference type="GO" id="GO:0006046">
    <property type="term" value="P:N-acetylglucosamine catabolic process"/>
    <property type="evidence" value="ECO:0007669"/>
    <property type="project" value="TreeGrafter"/>
</dbReference>
<dbReference type="InterPro" id="IPR011059">
    <property type="entry name" value="Metal-dep_hydrolase_composite"/>
</dbReference>
<dbReference type="EC" id="3.5.1.25" evidence="6"/>
<evidence type="ECO:0000256" key="1">
    <source>
        <dbReference type="ARBA" id="ARBA00010716"/>
    </source>
</evidence>